<reference evidence="2" key="1">
    <citation type="journal article" date="2019" name="bioRxiv">
        <title>The Genome of the Zebra Mussel, Dreissena polymorpha: A Resource for Invasive Species Research.</title>
        <authorList>
            <person name="McCartney M.A."/>
            <person name="Auch B."/>
            <person name="Kono T."/>
            <person name="Mallez S."/>
            <person name="Zhang Y."/>
            <person name="Obille A."/>
            <person name="Becker A."/>
            <person name="Abrahante J.E."/>
            <person name="Garbe J."/>
            <person name="Badalamenti J.P."/>
            <person name="Herman A."/>
            <person name="Mangelson H."/>
            <person name="Liachko I."/>
            <person name="Sullivan S."/>
            <person name="Sone E.D."/>
            <person name="Koren S."/>
            <person name="Silverstein K.A.T."/>
            <person name="Beckman K.B."/>
            <person name="Gohl D.M."/>
        </authorList>
    </citation>
    <scope>NUCLEOTIDE SEQUENCE</scope>
    <source>
        <strain evidence="2">Duluth1</strain>
        <tissue evidence="2">Whole animal</tissue>
    </source>
</reference>
<evidence type="ECO:0000313" key="2">
    <source>
        <dbReference type="EMBL" id="KAH3849386.1"/>
    </source>
</evidence>
<feature type="compositionally biased region" description="Basic and acidic residues" evidence="1">
    <location>
        <begin position="9"/>
        <end position="20"/>
    </location>
</feature>
<evidence type="ECO:0000313" key="3">
    <source>
        <dbReference type="Proteomes" id="UP000828390"/>
    </source>
</evidence>
<sequence length="65" mass="7369">MVGSVFSRDPSETRRGSVDKRSTAAMMLSMDLSFPSIVCFASVEPKERRPCTALSRPLKFNWRFP</sequence>
<dbReference type="EMBL" id="JAIWYP010000003">
    <property type="protein sequence ID" value="KAH3849386.1"/>
    <property type="molecule type" value="Genomic_DNA"/>
</dbReference>
<accession>A0A9D4L2N9</accession>
<organism evidence="2 3">
    <name type="scientific">Dreissena polymorpha</name>
    <name type="common">Zebra mussel</name>
    <name type="synonym">Mytilus polymorpha</name>
    <dbReference type="NCBI Taxonomy" id="45954"/>
    <lineage>
        <taxon>Eukaryota</taxon>
        <taxon>Metazoa</taxon>
        <taxon>Spiralia</taxon>
        <taxon>Lophotrochozoa</taxon>
        <taxon>Mollusca</taxon>
        <taxon>Bivalvia</taxon>
        <taxon>Autobranchia</taxon>
        <taxon>Heteroconchia</taxon>
        <taxon>Euheterodonta</taxon>
        <taxon>Imparidentia</taxon>
        <taxon>Neoheterodontei</taxon>
        <taxon>Myida</taxon>
        <taxon>Dreissenoidea</taxon>
        <taxon>Dreissenidae</taxon>
        <taxon>Dreissena</taxon>
    </lineage>
</organism>
<proteinExistence type="predicted"/>
<comment type="caution">
    <text evidence="2">The sequence shown here is derived from an EMBL/GenBank/DDBJ whole genome shotgun (WGS) entry which is preliminary data.</text>
</comment>
<dbReference type="AlphaFoldDB" id="A0A9D4L2N9"/>
<keyword evidence="3" id="KW-1185">Reference proteome</keyword>
<protein>
    <submittedName>
        <fullName evidence="2">Uncharacterized protein</fullName>
    </submittedName>
</protein>
<dbReference type="Proteomes" id="UP000828390">
    <property type="component" value="Unassembled WGS sequence"/>
</dbReference>
<feature type="region of interest" description="Disordered" evidence="1">
    <location>
        <begin position="1"/>
        <end position="20"/>
    </location>
</feature>
<evidence type="ECO:0000256" key="1">
    <source>
        <dbReference type="SAM" id="MobiDB-lite"/>
    </source>
</evidence>
<reference evidence="2" key="2">
    <citation type="submission" date="2020-11" db="EMBL/GenBank/DDBJ databases">
        <authorList>
            <person name="McCartney M.A."/>
            <person name="Auch B."/>
            <person name="Kono T."/>
            <person name="Mallez S."/>
            <person name="Becker A."/>
            <person name="Gohl D.M."/>
            <person name="Silverstein K.A.T."/>
            <person name="Koren S."/>
            <person name="Bechman K.B."/>
            <person name="Herman A."/>
            <person name="Abrahante J.E."/>
            <person name="Garbe J."/>
        </authorList>
    </citation>
    <scope>NUCLEOTIDE SEQUENCE</scope>
    <source>
        <strain evidence="2">Duluth1</strain>
        <tissue evidence="2">Whole animal</tissue>
    </source>
</reference>
<gene>
    <name evidence="2" type="ORF">DPMN_091786</name>
</gene>
<name>A0A9D4L2N9_DREPO</name>